<reference evidence="1" key="2">
    <citation type="journal article" date="2018" name="Sci. Data">
        <title>The draft genome sequence of cork oak.</title>
        <authorList>
            <person name="Ramos A.M."/>
            <person name="Usie A."/>
            <person name="Barbosa P."/>
            <person name="Barros P.M."/>
            <person name="Capote T."/>
            <person name="Chaves I."/>
            <person name="Simoes F."/>
            <person name="Abreu I."/>
            <person name="Carrasquinho I."/>
            <person name="Faro C."/>
            <person name="Guimaraes J.B."/>
            <person name="Mendonca D."/>
            <person name="Nobrega F."/>
            <person name="Rodrigues L."/>
            <person name="Saibo N.J.M."/>
            <person name="Varela M.C."/>
            <person name="Egas C."/>
            <person name="Matos J."/>
            <person name="Miguel C.M."/>
            <person name="Oliveira M.M."/>
            <person name="Ricardo C.P."/>
            <person name="Goncalves S."/>
        </authorList>
    </citation>
    <scope>NUCLEOTIDE SEQUENCE [LARGE SCALE GENOMIC DNA]</scope>
    <source>
        <strain evidence="1">HL8</strain>
    </source>
</reference>
<accession>A0AAW0M9W6</accession>
<gene>
    <name evidence="1" type="ORF">CFP56_039673</name>
</gene>
<sequence length="113" mass="12683">MSASIEALAMVGANYIECTVDFGERERKGQPPCHLMVETFKKDINDLASLSPSTSSLNNGEYCAVLVKVECHSEVQPEVVPRKLIKRSLNSMGAWMMKVIARFLKMLRLLRHS</sequence>
<reference evidence="1" key="3">
    <citation type="submission" date="2023-07" db="EMBL/GenBank/DDBJ databases">
        <title>An improved reference 1 genome and first organelle genomes of Quercus suber.</title>
        <authorList>
            <consortium name="Genosuber Consortium"/>
            <person name="Usie A."/>
            <person name="Serra O."/>
            <person name="Barros P."/>
        </authorList>
    </citation>
    <scope>NUCLEOTIDE SEQUENCE</scope>
    <source>
        <strain evidence="1">HL8</strain>
        <tissue evidence="1">Leaves</tissue>
    </source>
</reference>
<dbReference type="EMBL" id="PKMF04000007">
    <property type="protein sequence ID" value="KAK7860405.1"/>
    <property type="molecule type" value="Genomic_DNA"/>
</dbReference>
<proteinExistence type="predicted"/>
<protein>
    <submittedName>
        <fullName evidence="1">Uncharacterized protein</fullName>
    </submittedName>
</protein>
<evidence type="ECO:0000313" key="1">
    <source>
        <dbReference type="EMBL" id="KAK7860405.1"/>
    </source>
</evidence>
<reference evidence="1" key="1">
    <citation type="submission" date="2017-12" db="EMBL/GenBank/DDBJ databases">
        <authorList>
            <person name="Barbosa P."/>
            <person name="Usie A."/>
            <person name="Ramos A.M."/>
        </authorList>
    </citation>
    <scope>NUCLEOTIDE SEQUENCE</scope>
    <source>
        <strain evidence="1">HL8</strain>
        <tissue evidence="1">Leaves</tissue>
    </source>
</reference>
<dbReference type="Gramene" id="rna-CFP56_73521">
    <property type="protein sequence ID" value="cds-POE69923.1"/>
    <property type="gene ID" value="gene-CFP56_73521"/>
</dbReference>
<comment type="caution">
    <text evidence="1">The sequence shown here is derived from an EMBL/GenBank/DDBJ whole genome shotgun (WGS) entry which is preliminary data.</text>
</comment>
<organism evidence="1">
    <name type="scientific">Quercus suber</name>
    <name type="common">Cork oak</name>
    <dbReference type="NCBI Taxonomy" id="58331"/>
    <lineage>
        <taxon>Eukaryota</taxon>
        <taxon>Viridiplantae</taxon>
        <taxon>Streptophyta</taxon>
        <taxon>Embryophyta</taxon>
        <taxon>Tracheophyta</taxon>
        <taxon>Spermatophyta</taxon>
        <taxon>Magnoliopsida</taxon>
        <taxon>eudicotyledons</taxon>
        <taxon>Gunneridae</taxon>
        <taxon>Pentapetalae</taxon>
        <taxon>rosids</taxon>
        <taxon>fabids</taxon>
        <taxon>Fagales</taxon>
        <taxon>Fagaceae</taxon>
        <taxon>Quercus</taxon>
    </lineage>
</organism>
<dbReference type="AlphaFoldDB" id="A0AAW0M9W6"/>
<name>A0AAW0M9W6_QUESU</name>